<dbReference type="Proteomes" id="UP000792457">
    <property type="component" value="Unassembled WGS sequence"/>
</dbReference>
<accession>A0A8K0JZ08</accession>
<evidence type="ECO:0000256" key="2">
    <source>
        <dbReference type="ARBA" id="ARBA00004637"/>
    </source>
</evidence>
<comment type="caution">
    <text evidence="19">The sequence shown here is derived from an EMBL/GenBank/DDBJ whole genome shotgun (WGS) entry which is preliminary data.</text>
</comment>
<keyword evidence="7" id="KW-0067">ATP-binding</keyword>
<evidence type="ECO:0000256" key="15">
    <source>
        <dbReference type="ARBA" id="ARBA00048954"/>
    </source>
</evidence>
<proteinExistence type="predicted"/>
<keyword evidence="9" id="KW-0446">Lipid-binding</keyword>
<evidence type="ECO:0000256" key="16">
    <source>
        <dbReference type="ARBA" id="ARBA00075597"/>
    </source>
</evidence>
<name>A0A8K0JZ08_LADFU</name>
<keyword evidence="5" id="KW-0378">Hydrolase</keyword>
<evidence type="ECO:0000256" key="4">
    <source>
        <dbReference type="ARBA" id="ARBA00022792"/>
    </source>
</evidence>
<dbReference type="CDD" id="cd01122">
    <property type="entry name" value="Twinkle_C"/>
    <property type="match status" value="1"/>
</dbReference>
<keyword evidence="10" id="KW-0496">Mitochondrion</keyword>
<dbReference type="Gene3D" id="3.40.50.300">
    <property type="entry name" value="P-loop containing nucleotide triphosphate hydrolases"/>
    <property type="match status" value="1"/>
</dbReference>
<evidence type="ECO:0000256" key="13">
    <source>
        <dbReference type="ARBA" id="ARBA00023271"/>
    </source>
</evidence>
<dbReference type="AlphaFoldDB" id="A0A8K0JZ08"/>
<feature type="region of interest" description="Disordered" evidence="17">
    <location>
        <begin position="553"/>
        <end position="578"/>
    </location>
</feature>
<keyword evidence="8" id="KW-0809">Transit peptide</keyword>
<dbReference type="Pfam" id="PF13481">
    <property type="entry name" value="AAA_25"/>
    <property type="match status" value="1"/>
</dbReference>
<dbReference type="SUPFAM" id="SSF52540">
    <property type="entry name" value="P-loop containing nucleoside triphosphate hydrolases"/>
    <property type="match status" value="1"/>
</dbReference>
<dbReference type="PANTHER" id="PTHR12873">
    <property type="entry name" value="T7-LIKE MITOCHONDRIAL DNA HELICASE"/>
    <property type="match status" value="1"/>
</dbReference>
<keyword evidence="11" id="KW-0472">Membrane</keyword>
<keyword evidence="13" id="KW-1135">Mitochondrion nucleoid</keyword>
<dbReference type="EC" id="5.6.2.3" evidence="14"/>
<protein>
    <recommendedName>
        <fullName evidence="14">DNA 5'-3' helicase</fullName>
        <ecNumber evidence="14">5.6.2.3</ecNumber>
    </recommendedName>
    <alternativeName>
        <fullName evidence="16">Twinkle protein, mitochondrial</fullName>
    </alternativeName>
</protein>
<dbReference type="InterPro" id="IPR027032">
    <property type="entry name" value="Twinkle-like"/>
</dbReference>
<evidence type="ECO:0000256" key="3">
    <source>
        <dbReference type="ARBA" id="ARBA00022741"/>
    </source>
</evidence>
<reference evidence="19" key="2">
    <citation type="submission" date="2017-10" db="EMBL/GenBank/DDBJ databases">
        <title>Ladona fulva Genome sequencing and assembly.</title>
        <authorList>
            <person name="Murali S."/>
            <person name="Richards S."/>
            <person name="Bandaranaike D."/>
            <person name="Bellair M."/>
            <person name="Blankenburg K."/>
            <person name="Chao H."/>
            <person name="Dinh H."/>
            <person name="Doddapaneni H."/>
            <person name="Dugan-Rocha S."/>
            <person name="Elkadiri S."/>
            <person name="Gnanaolivu R."/>
            <person name="Hernandez B."/>
            <person name="Skinner E."/>
            <person name="Javaid M."/>
            <person name="Lee S."/>
            <person name="Li M."/>
            <person name="Ming W."/>
            <person name="Munidasa M."/>
            <person name="Muniz J."/>
            <person name="Nguyen L."/>
            <person name="Hughes D."/>
            <person name="Osuji N."/>
            <person name="Pu L.-L."/>
            <person name="Puazo M."/>
            <person name="Qu C."/>
            <person name="Quiroz J."/>
            <person name="Raj R."/>
            <person name="Weissenberger G."/>
            <person name="Xin Y."/>
            <person name="Zou X."/>
            <person name="Han Y."/>
            <person name="Worley K."/>
            <person name="Muzny D."/>
            <person name="Gibbs R."/>
        </authorList>
    </citation>
    <scope>NUCLEOTIDE SEQUENCE</scope>
    <source>
        <strain evidence="19">Sampled in the wild</strain>
    </source>
</reference>
<feature type="compositionally biased region" description="Basic and acidic residues" evidence="17">
    <location>
        <begin position="568"/>
        <end position="578"/>
    </location>
</feature>
<evidence type="ECO:0000256" key="10">
    <source>
        <dbReference type="ARBA" id="ARBA00023128"/>
    </source>
</evidence>
<dbReference type="GO" id="GO:0003697">
    <property type="term" value="F:single-stranded DNA binding"/>
    <property type="evidence" value="ECO:0007669"/>
    <property type="project" value="InterPro"/>
</dbReference>
<keyword evidence="12" id="KW-0413">Isomerase</keyword>
<keyword evidence="3" id="KW-0547">Nucleotide-binding</keyword>
<evidence type="ECO:0000256" key="14">
    <source>
        <dbReference type="ARBA" id="ARBA00044969"/>
    </source>
</evidence>
<evidence type="ECO:0000256" key="11">
    <source>
        <dbReference type="ARBA" id="ARBA00023136"/>
    </source>
</evidence>
<sequence length="578" mass="64217">MCPTCESSGTWNVLEQALISKRKGRILSAEDLSKYGMMRNSSTPAAASLILDGAFCLASILSDESSPQFPVVQRLMYSLGLERVNPSILKQLDVKVNSELTSLIFPLRVFSNGTIRGIKTLSMKKTDSDIALLKESEYGLNEDDMNVKEETVPSSDCHGLFGWTKHSSKKEAILVTSVRDVLAISSSISNTLPLCLPNGSTTLPQDLLPAFEPFSKITLWFGRNPDGLWDDPHLHARKLGEDRCYFVRPTDSNPSPWEGMHQGSSLGKVLSEARCIAHPCITTFETLREDVLAEIQNVEKVKGVKWKRFPALNRILQGHRRGELTILTGPTGSGKTTLMSEYSLDLCQQGVSTLWGSFEIRNTRLARAMLQQMVGEPLEGKTKEEFNYWADQLASLPLYFMTFHGQQSLKVVMDAVSHAAYVHDIAHVVVDNVQFMLGMGDADLYGSKSGSPGVSDRFWRQDLVIAAFRKFATSADCHVTLVIHPRKERDSEDLTSNSIFGGVKASQEADNVLIIQDRRLSSVRGKKYLQVAKNRYSGDLGVVPLEYDKDSLSYGKKKRHGNKPGGYPDDHIEAHELE</sequence>
<evidence type="ECO:0000256" key="12">
    <source>
        <dbReference type="ARBA" id="ARBA00023235"/>
    </source>
</evidence>
<comment type="subcellular location">
    <subcellularLocation>
        <location evidence="2">Mitochondrion inner membrane</location>
        <topology evidence="2">Peripheral membrane protein</topology>
    </subcellularLocation>
    <subcellularLocation>
        <location evidence="1">Mitochondrion matrix</location>
        <location evidence="1">Mitochondrion nucleoid</location>
    </subcellularLocation>
</comment>
<dbReference type="PROSITE" id="PS51199">
    <property type="entry name" value="SF4_HELICASE"/>
    <property type="match status" value="1"/>
</dbReference>
<keyword evidence="4" id="KW-0999">Mitochondrion inner membrane</keyword>
<gene>
    <name evidence="19" type="ORF">J437_LFUL003799</name>
</gene>
<dbReference type="GO" id="GO:0008289">
    <property type="term" value="F:lipid binding"/>
    <property type="evidence" value="ECO:0007669"/>
    <property type="project" value="UniProtKB-KW"/>
</dbReference>
<dbReference type="GO" id="GO:0006264">
    <property type="term" value="P:mitochondrial DNA replication"/>
    <property type="evidence" value="ECO:0007669"/>
    <property type="project" value="TreeGrafter"/>
</dbReference>
<evidence type="ECO:0000259" key="18">
    <source>
        <dbReference type="PROSITE" id="PS51199"/>
    </source>
</evidence>
<evidence type="ECO:0000256" key="5">
    <source>
        <dbReference type="ARBA" id="ARBA00022801"/>
    </source>
</evidence>
<dbReference type="GO" id="GO:0042645">
    <property type="term" value="C:mitochondrial nucleoid"/>
    <property type="evidence" value="ECO:0007669"/>
    <property type="project" value="UniProtKB-SubCell"/>
</dbReference>
<dbReference type="EMBL" id="KZ308207">
    <property type="protein sequence ID" value="KAG8224684.1"/>
    <property type="molecule type" value="Genomic_DNA"/>
</dbReference>
<evidence type="ECO:0000256" key="9">
    <source>
        <dbReference type="ARBA" id="ARBA00023121"/>
    </source>
</evidence>
<evidence type="ECO:0000256" key="7">
    <source>
        <dbReference type="ARBA" id="ARBA00022840"/>
    </source>
</evidence>
<keyword evidence="6" id="KW-0347">Helicase</keyword>
<dbReference type="FunFam" id="3.40.50.300:FF:000845">
    <property type="entry name" value="Mitochondrial helicase twinkle"/>
    <property type="match status" value="1"/>
</dbReference>
<dbReference type="OrthoDB" id="275278at2759"/>
<evidence type="ECO:0000313" key="20">
    <source>
        <dbReference type="Proteomes" id="UP000792457"/>
    </source>
</evidence>
<evidence type="ECO:0000256" key="17">
    <source>
        <dbReference type="SAM" id="MobiDB-lite"/>
    </source>
</evidence>
<dbReference type="InterPro" id="IPR007694">
    <property type="entry name" value="DNA_helicase_DnaB-like_C"/>
</dbReference>
<dbReference type="PANTHER" id="PTHR12873:SF0">
    <property type="entry name" value="TWINKLE MTDNA HELICASE"/>
    <property type="match status" value="1"/>
</dbReference>
<dbReference type="GO" id="GO:0043139">
    <property type="term" value="F:5'-3' DNA helicase activity"/>
    <property type="evidence" value="ECO:0007669"/>
    <property type="project" value="UniProtKB-EC"/>
</dbReference>
<dbReference type="GO" id="GO:0005524">
    <property type="term" value="F:ATP binding"/>
    <property type="evidence" value="ECO:0007669"/>
    <property type="project" value="UniProtKB-KW"/>
</dbReference>
<evidence type="ECO:0000256" key="8">
    <source>
        <dbReference type="ARBA" id="ARBA00022946"/>
    </source>
</evidence>
<evidence type="ECO:0000256" key="1">
    <source>
        <dbReference type="ARBA" id="ARBA00004436"/>
    </source>
</evidence>
<feature type="domain" description="SF4 helicase" evidence="18">
    <location>
        <begin position="298"/>
        <end position="561"/>
    </location>
</feature>
<keyword evidence="20" id="KW-1185">Reference proteome</keyword>
<organism evidence="19 20">
    <name type="scientific">Ladona fulva</name>
    <name type="common">Scarce chaser dragonfly</name>
    <name type="synonym">Libellula fulva</name>
    <dbReference type="NCBI Taxonomy" id="123851"/>
    <lineage>
        <taxon>Eukaryota</taxon>
        <taxon>Metazoa</taxon>
        <taxon>Ecdysozoa</taxon>
        <taxon>Arthropoda</taxon>
        <taxon>Hexapoda</taxon>
        <taxon>Insecta</taxon>
        <taxon>Pterygota</taxon>
        <taxon>Palaeoptera</taxon>
        <taxon>Odonata</taxon>
        <taxon>Epiprocta</taxon>
        <taxon>Anisoptera</taxon>
        <taxon>Libelluloidea</taxon>
        <taxon>Libellulidae</taxon>
        <taxon>Ladona</taxon>
    </lineage>
</organism>
<dbReference type="InterPro" id="IPR027417">
    <property type="entry name" value="P-loop_NTPase"/>
</dbReference>
<dbReference type="GO" id="GO:0005743">
    <property type="term" value="C:mitochondrial inner membrane"/>
    <property type="evidence" value="ECO:0007669"/>
    <property type="project" value="UniProtKB-SubCell"/>
</dbReference>
<reference evidence="19" key="1">
    <citation type="submission" date="2013-04" db="EMBL/GenBank/DDBJ databases">
        <authorList>
            <person name="Qu J."/>
            <person name="Murali S.C."/>
            <person name="Bandaranaike D."/>
            <person name="Bellair M."/>
            <person name="Blankenburg K."/>
            <person name="Chao H."/>
            <person name="Dinh H."/>
            <person name="Doddapaneni H."/>
            <person name="Downs B."/>
            <person name="Dugan-Rocha S."/>
            <person name="Elkadiri S."/>
            <person name="Gnanaolivu R.D."/>
            <person name="Hernandez B."/>
            <person name="Javaid M."/>
            <person name="Jayaseelan J.C."/>
            <person name="Lee S."/>
            <person name="Li M."/>
            <person name="Ming W."/>
            <person name="Munidasa M."/>
            <person name="Muniz J."/>
            <person name="Nguyen L."/>
            <person name="Ongeri F."/>
            <person name="Osuji N."/>
            <person name="Pu L.-L."/>
            <person name="Puazo M."/>
            <person name="Qu C."/>
            <person name="Quiroz J."/>
            <person name="Raj R."/>
            <person name="Weissenberger G."/>
            <person name="Xin Y."/>
            <person name="Zou X."/>
            <person name="Han Y."/>
            <person name="Richards S."/>
            <person name="Worley K."/>
            <person name="Muzny D."/>
            <person name="Gibbs R."/>
        </authorList>
    </citation>
    <scope>NUCLEOTIDE SEQUENCE</scope>
    <source>
        <strain evidence="19">Sampled in the wild</strain>
    </source>
</reference>
<evidence type="ECO:0000313" key="19">
    <source>
        <dbReference type="EMBL" id="KAG8224684.1"/>
    </source>
</evidence>
<evidence type="ECO:0000256" key="6">
    <source>
        <dbReference type="ARBA" id="ARBA00022806"/>
    </source>
</evidence>
<dbReference type="GO" id="GO:0016787">
    <property type="term" value="F:hydrolase activity"/>
    <property type="evidence" value="ECO:0007669"/>
    <property type="project" value="UniProtKB-KW"/>
</dbReference>
<comment type="catalytic activity">
    <reaction evidence="15">
        <text>ATP + H2O = ADP + phosphate + H(+)</text>
        <dbReference type="Rhea" id="RHEA:13065"/>
        <dbReference type="ChEBI" id="CHEBI:15377"/>
        <dbReference type="ChEBI" id="CHEBI:15378"/>
        <dbReference type="ChEBI" id="CHEBI:30616"/>
        <dbReference type="ChEBI" id="CHEBI:43474"/>
        <dbReference type="ChEBI" id="CHEBI:456216"/>
        <dbReference type="EC" id="5.6.2.3"/>
    </reaction>
</comment>